<dbReference type="RefSeq" id="WP_128441735.1">
    <property type="nucleotide sequence ID" value="NZ_SBIP01000001.1"/>
</dbReference>
<dbReference type="InterPro" id="IPR014729">
    <property type="entry name" value="Rossmann-like_a/b/a_fold"/>
</dbReference>
<comment type="caution">
    <text evidence="13">The sequence shown here is derived from an EMBL/GenBank/DDBJ whole genome shotgun (WGS) entry which is preliminary data.</text>
</comment>
<keyword evidence="13" id="KW-0418">Kinase</keyword>
<evidence type="ECO:0000256" key="3">
    <source>
        <dbReference type="ARBA" id="ARBA00012393"/>
    </source>
</evidence>
<dbReference type="GO" id="GO:0008531">
    <property type="term" value="F:riboflavin kinase activity"/>
    <property type="evidence" value="ECO:0007669"/>
    <property type="project" value="TreeGrafter"/>
</dbReference>
<protein>
    <recommendedName>
        <fullName evidence="3">FAD synthase</fullName>
        <ecNumber evidence="3">2.7.7.2</ecNumber>
    </recommendedName>
</protein>
<evidence type="ECO:0000256" key="8">
    <source>
        <dbReference type="ARBA" id="ARBA00022741"/>
    </source>
</evidence>
<evidence type="ECO:0000256" key="6">
    <source>
        <dbReference type="ARBA" id="ARBA00022679"/>
    </source>
</evidence>
<dbReference type="GO" id="GO:0009398">
    <property type="term" value="P:FMN biosynthetic process"/>
    <property type="evidence" value="ECO:0007669"/>
    <property type="project" value="TreeGrafter"/>
</dbReference>
<comment type="similarity">
    <text evidence="2">Belongs to the RibF family.</text>
</comment>
<evidence type="ECO:0000256" key="7">
    <source>
        <dbReference type="ARBA" id="ARBA00022695"/>
    </source>
</evidence>
<dbReference type="PANTHER" id="PTHR22749">
    <property type="entry name" value="RIBOFLAVIN KINASE/FMN ADENYLYLTRANSFERASE"/>
    <property type="match status" value="1"/>
</dbReference>
<keyword evidence="6 13" id="KW-0808">Transferase</keyword>
<dbReference type="SUPFAM" id="SSF52374">
    <property type="entry name" value="Nucleotidylyl transferase"/>
    <property type="match status" value="1"/>
</dbReference>
<dbReference type="Pfam" id="PF06574">
    <property type="entry name" value="FAD_syn"/>
    <property type="match status" value="1"/>
</dbReference>
<proteinExistence type="inferred from homology"/>
<evidence type="ECO:0000256" key="4">
    <source>
        <dbReference type="ARBA" id="ARBA00022630"/>
    </source>
</evidence>
<keyword evidence="5" id="KW-0288">FMN</keyword>
<evidence type="ECO:0000259" key="12">
    <source>
        <dbReference type="Pfam" id="PF06574"/>
    </source>
</evidence>
<dbReference type="GO" id="GO:0006747">
    <property type="term" value="P:FAD biosynthetic process"/>
    <property type="evidence" value="ECO:0007669"/>
    <property type="project" value="UniProtKB-UniPathway"/>
</dbReference>
<evidence type="ECO:0000256" key="9">
    <source>
        <dbReference type="ARBA" id="ARBA00022827"/>
    </source>
</evidence>
<evidence type="ECO:0000313" key="13">
    <source>
        <dbReference type="EMBL" id="RWX81667.1"/>
    </source>
</evidence>
<dbReference type="AlphaFoldDB" id="A0A3S3RLV5"/>
<evidence type="ECO:0000256" key="5">
    <source>
        <dbReference type="ARBA" id="ARBA00022643"/>
    </source>
</evidence>
<evidence type="ECO:0000256" key="2">
    <source>
        <dbReference type="ARBA" id="ARBA00010214"/>
    </source>
</evidence>
<dbReference type="OrthoDB" id="9803667at2"/>
<dbReference type="CDD" id="cd02064">
    <property type="entry name" value="FAD_synthetase_N"/>
    <property type="match status" value="1"/>
</dbReference>
<keyword evidence="4" id="KW-0285">Flavoprotein</keyword>
<dbReference type="GO" id="GO:0005524">
    <property type="term" value="F:ATP binding"/>
    <property type="evidence" value="ECO:0007669"/>
    <property type="project" value="UniProtKB-KW"/>
</dbReference>
<dbReference type="GO" id="GO:0003919">
    <property type="term" value="F:FMN adenylyltransferase activity"/>
    <property type="evidence" value="ECO:0007669"/>
    <property type="project" value="UniProtKB-EC"/>
</dbReference>
<gene>
    <name evidence="13" type="ORF">EPK99_05255</name>
</gene>
<evidence type="ECO:0000256" key="10">
    <source>
        <dbReference type="ARBA" id="ARBA00022840"/>
    </source>
</evidence>
<evidence type="ECO:0000256" key="1">
    <source>
        <dbReference type="ARBA" id="ARBA00004726"/>
    </source>
</evidence>
<sequence length="292" mass="31763">MRHSADMVAMKQDRFIPQAPVVVHDGTGTLPDGLRGSVLLLGNFDGLHLGHQALFALAARRARKVGCPLAILQFDPHPRHHFRGEQGFLIAGNAVQRRLLAEAGIDLIYAPVFDAQFAGQPAESFVLNHLVARLGILAVVTGADFRFGQFRAGDVPLLQAMGRICGFATHVVGECRDRGDEGVRISSSQVRQFIRSGRLDEAERLLGRPFETAIEAGPTGWQFDPMQILPPDGIFMVEARGAAGRRLGRRMLVLKGRRPEARLPAGTSTLLWHAAASVGAAETRFERTNNGL</sequence>
<reference evidence="13 14" key="1">
    <citation type="submission" date="2019-01" db="EMBL/GenBank/DDBJ databases">
        <title>The draft genome of Rhizobium sp. 24NR.</title>
        <authorList>
            <person name="Liu L."/>
            <person name="Liang L."/>
            <person name="Shi S."/>
            <person name="Xu L."/>
            <person name="Wang X."/>
            <person name="Li L."/>
            <person name="Zhang X."/>
        </authorList>
    </citation>
    <scope>NUCLEOTIDE SEQUENCE [LARGE SCALE GENOMIC DNA]</scope>
    <source>
        <strain evidence="13 14">24NR</strain>
    </source>
</reference>
<keyword evidence="9" id="KW-0274">FAD</keyword>
<dbReference type="Gene3D" id="3.40.50.620">
    <property type="entry name" value="HUPs"/>
    <property type="match status" value="1"/>
</dbReference>
<dbReference type="GO" id="GO:0009231">
    <property type="term" value="P:riboflavin biosynthetic process"/>
    <property type="evidence" value="ECO:0007669"/>
    <property type="project" value="InterPro"/>
</dbReference>
<comment type="pathway">
    <text evidence="1">Cofactor biosynthesis; FAD biosynthesis; FAD from FMN: step 1/1.</text>
</comment>
<keyword evidence="10" id="KW-0067">ATP-binding</keyword>
<evidence type="ECO:0000256" key="11">
    <source>
        <dbReference type="ARBA" id="ARBA00049494"/>
    </source>
</evidence>
<keyword evidence="8" id="KW-0547">Nucleotide-binding</keyword>
<dbReference type="InterPro" id="IPR023468">
    <property type="entry name" value="Riboflavin_kinase"/>
</dbReference>
<feature type="domain" description="FAD synthetase" evidence="12">
    <location>
        <begin position="35"/>
        <end position="188"/>
    </location>
</feature>
<dbReference type="EC" id="2.7.7.2" evidence="3"/>
<organism evidence="13 14">
    <name type="scientific">Neorhizobium lilium</name>
    <dbReference type="NCBI Taxonomy" id="2503024"/>
    <lineage>
        <taxon>Bacteria</taxon>
        <taxon>Pseudomonadati</taxon>
        <taxon>Pseudomonadota</taxon>
        <taxon>Alphaproteobacteria</taxon>
        <taxon>Hyphomicrobiales</taxon>
        <taxon>Rhizobiaceae</taxon>
        <taxon>Rhizobium/Agrobacterium group</taxon>
        <taxon>Neorhizobium</taxon>
    </lineage>
</organism>
<dbReference type="InterPro" id="IPR015864">
    <property type="entry name" value="FAD_synthase"/>
</dbReference>
<evidence type="ECO:0000313" key="14">
    <source>
        <dbReference type="Proteomes" id="UP000287687"/>
    </source>
</evidence>
<comment type="catalytic activity">
    <reaction evidence="11">
        <text>FMN + ATP + H(+) = FAD + diphosphate</text>
        <dbReference type="Rhea" id="RHEA:17237"/>
        <dbReference type="ChEBI" id="CHEBI:15378"/>
        <dbReference type="ChEBI" id="CHEBI:30616"/>
        <dbReference type="ChEBI" id="CHEBI:33019"/>
        <dbReference type="ChEBI" id="CHEBI:57692"/>
        <dbReference type="ChEBI" id="CHEBI:58210"/>
        <dbReference type="EC" id="2.7.7.2"/>
    </reaction>
</comment>
<dbReference type="UniPathway" id="UPA00277">
    <property type="reaction ID" value="UER00407"/>
</dbReference>
<name>A0A3S3RLV5_9HYPH</name>
<dbReference type="Proteomes" id="UP000287687">
    <property type="component" value="Unassembled WGS sequence"/>
</dbReference>
<dbReference type="PANTHER" id="PTHR22749:SF6">
    <property type="entry name" value="RIBOFLAVIN KINASE"/>
    <property type="match status" value="1"/>
</dbReference>
<accession>A0A3S3RLV5</accession>
<keyword evidence="14" id="KW-1185">Reference proteome</keyword>
<keyword evidence="7 13" id="KW-0548">Nucleotidyltransferase</keyword>
<dbReference type="EMBL" id="SBIP01000001">
    <property type="protein sequence ID" value="RWX81667.1"/>
    <property type="molecule type" value="Genomic_DNA"/>
</dbReference>